<protein>
    <recommendedName>
        <fullName evidence="6">SOCS box domain-containing protein</fullName>
    </recommendedName>
</protein>
<comment type="caution">
    <text evidence="2">The sequence shown here is derived from an EMBL/GenBank/DDBJ whole genome shotgun (WGS) entry which is preliminary data.</text>
</comment>
<evidence type="ECO:0000313" key="3">
    <source>
        <dbReference type="EMBL" id="CAF3932244.1"/>
    </source>
</evidence>
<reference evidence="2" key="1">
    <citation type="submission" date="2021-02" db="EMBL/GenBank/DDBJ databases">
        <authorList>
            <person name="Nowell W R."/>
        </authorList>
    </citation>
    <scope>NUCLEOTIDE SEQUENCE</scope>
</reference>
<evidence type="ECO:0000313" key="1">
    <source>
        <dbReference type="EMBL" id="CAF1139480.1"/>
    </source>
</evidence>
<evidence type="ECO:0000313" key="2">
    <source>
        <dbReference type="EMBL" id="CAF1293263.1"/>
    </source>
</evidence>
<dbReference type="Proteomes" id="UP000663829">
    <property type="component" value="Unassembled WGS sequence"/>
</dbReference>
<proteinExistence type="predicted"/>
<dbReference type="Proteomes" id="UP000681722">
    <property type="component" value="Unassembled WGS sequence"/>
</dbReference>
<keyword evidence="5" id="KW-1185">Reference proteome</keyword>
<dbReference type="EMBL" id="CAJOBA010025708">
    <property type="protein sequence ID" value="CAF3932244.1"/>
    <property type="molecule type" value="Genomic_DNA"/>
</dbReference>
<dbReference type="EMBL" id="CAJNOK010011408">
    <property type="protein sequence ID" value="CAF1139480.1"/>
    <property type="molecule type" value="Genomic_DNA"/>
</dbReference>
<evidence type="ECO:0008006" key="6">
    <source>
        <dbReference type="Google" id="ProtNLM"/>
    </source>
</evidence>
<name>A0A815D3L5_9BILA</name>
<dbReference type="EMBL" id="CAJNOQ010012155">
    <property type="protein sequence ID" value="CAF1293263.1"/>
    <property type="molecule type" value="Genomic_DNA"/>
</dbReference>
<dbReference type="AlphaFoldDB" id="A0A815D3L5"/>
<gene>
    <name evidence="2" type="ORF">GPM918_LOCUS28145</name>
    <name evidence="1" type="ORF">OVA965_LOCUS21054</name>
    <name evidence="4" type="ORF">SRO942_LOCUS28611</name>
    <name evidence="3" type="ORF">TMI583_LOCUS21604</name>
</gene>
<dbReference type="Proteomes" id="UP000677228">
    <property type="component" value="Unassembled WGS sequence"/>
</dbReference>
<dbReference type="EMBL" id="CAJOBC010033837">
    <property type="protein sequence ID" value="CAF4103000.1"/>
    <property type="molecule type" value="Genomic_DNA"/>
</dbReference>
<dbReference type="OrthoDB" id="9986652at2759"/>
<accession>A0A815D3L5</accession>
<evidence type="ECO:0000313" key="5">
    <source>
        <dbReference type="Proteomes" id="UP000663829"/>
    </source>
</evidence>
<organism evidence="2 5">
    <name type="scientific">Didymodactylos carnosus</name>
    <dbReference type="NCBI Taxonomy" id="1234261"/>
    <lineage>
        <taxon>Eukaryota</taxon>
        <taxon>Metazoa</taxon>
        <taxon>Spiralia</taxon>
        <taxon>Gnathifera</taxon>
        <taxon>Rotifera</taxon>
        <taxon>Eurotatoria</taxon>
        <taxon>Bdelloidea</taxon>
        <taxon>Philodinida</taxon>
        <taxon>Philodinidae</taxon>
        <taxon>Didymodactylos</taxon>
    </lineage>
</organism>
<evidence type="ECO:0000313" key="4">
    <source>
        <dbReference type="EMBL" id="CAF4103000.1"/>
    </source>
</evidence>
<dbReference type="Proteomes" id="UP000682733">
    <property type="component" value="Unassembled WGS sequence"/>
</dbReference>
<sequence>MGINTSKDYEFDDDSQINNDLDSQTSLSLIKNRLLFKLIKKSDYYGWQEIYRCSHVEWLQGIYEQFGFIRHRFLCNSALHSICGLGFCSEGISNKICRHYRHKIRTKQLLFKPFQRQLNHFHNNNNVLKSRKLAEHFEYNHVPAMISSLQNYSVRAIINGNDNIIMLLIYSIVLDKTKFIIVDLKQNCYLCSLGDYNGFQDAHKIYSAWSNDRTKVIIRIPLQFGEQSNLQQTIYVLDFYHVIKKDGKLYRRVLYTDSITKFSYHPNYWTSRLAIYGYYGNSTLGVYNFNTSPTLSGSNSANNVQNWSLKLISLSNINNDNRQNYLNIIDTNSWTILETTKNKLPLNNDDQQRQLQSIIYTPDSVYLLLSFSDTQCHCQTLQIIPLRITFEIYNSETLDYLRQINTDIYTCPRHMCHNLLTPIFSSCSSRIALCTTKTITSTRHSEQLMQTSPQISSTTLVQIFVLPNEMNLKSICRRVIVHHINTIVNKEKDMNSITEQLYLPYRLLDYIRYRPQYQ</sequence>